<accession>A0ABZ0VTK5</accession>
<evidence type="ECO:0000256" key="1">
    <source>
        <dbReference type="ARBA" id="ARBA00010923"/>
    </source>
</evidence>
<dbReference type="RefSeq" id="WP_322414515.1">
    <property type="nucleotide sequence ID" value="NZ_CP139858.1"/>
</dbReference>
<name>A0ABZ0VTK5_9HYPH</name>
<dbReference type="InterPro" id="IPR044946">
    <property type="entry name" value="Restrct_endonuc_typeI_TRD_sf"/>
</dbReference>
<dbReference type="Gene3D" id="1.10.287.1120">
    <property type="entry name" value="Bipartite methylase S protein"/>
    <property type="match status" value="1"/>
</dbReference>
<organism evidence="5 6">
    <name type="scientific">Mesorhizobium huakuii</name>
    <dbReference type="NCBI Taxonomy" id="28104"/>
    <lineage>
        <taxon>Bacteria</taxon>
        <taxon>Pseudomonadati</taxon>
        <taxon>Pseudomonadota</taxon>
        <taxon>Alphaproteobacteria</taxon>
        <taxon>Hyphomicrobiales</taxon>
        <taxon>Phyllobacteriaceae</taxon>
        <taxon>Mesorhizobium</taxon>
    </lineage>
</organism>
<dbReference type="PANTHER" id="PTHR43140:SF1">
    <property type="entry name" value="TYPE I RESTRICTION ENZYME ECOKI SPECIFICITY SUBUNIT"/>
    <property type="match status" value="1"/>
</dbReference>
<evidence type="ECO:0000256" key="2">
    <source>
        <dbReference type="ARBA" id="ARBA00022747"/>
    </source>
</evidence>
<keyword evidence="5" id="KW-0540">Nuclease</keyword>
<dbReference type="Pfam" id="PF01420">
    <property type="entry name" value="Methylase_S"/>
    <property type="match status" value="1"/>
</dbReference>
<evidence type="ECO:0000313" key="6">
    <source>
        <dbReference type="Proteomes" id="UP001322481"/>
    </source>
</evidence>
<dbReference type="SUPFAM" id="SSF116734">
    <property type="entry name" value="DNA methylase specificity domain"/>
    <property type="match status" value="2"/>
</dbReference>
<dbReference type="EMBL" id="CP139858">
    <property type="protein sequence ID" value="WQB99745.1"/>
    <property type="molecule type" value="Genomic_DNA"/>
</dbReference>
<keyword evidence="3" id="KW-0238">DNA-binding</keyword>
<proteinExistence type="inferred from homology"/>
<evidence type="ECO:0000259" key="4">
    <source>
        <dbReference type="Pfam" id="PF01420"/>
    </source>
</evidence>
<keyword evidence="6" id="KW-1185">Reference proteome</keyword>
<dbReference type="Proteomes" id="UP001322481">
    <property type="component" value="Chromosome"/>
</dbReference>
<dbReference type="Gene3D" id="3.90.220.20">
    <property type="entry name" value="DNA methylase specificity domains"/>
    <property type="match status" value="2"/>
</dbReference>
<feature type="domain" description="Type I restriction modification DNA specificity" evidence="4">
    <location>
        <begin position="231"/>
        <end position="403"/>
    </location>
</feature>
<reference evidence="5 6" key="1">
    <citation type="submission" date="2023-11" db="EMBL/GenBank/DDBJ databases">
        <authorList>
            <person name="Panchal A.K."/>
            <person name="Meaney J.S."/>
            <person name="Karas B.J."/>
            <person name="diCenzo G.C."/>
        </authorList>
    </citation>
    <scope>NUCLEOTIDE SEQUENCE [LARGE SCALE GENOMIC DNA]</scope>
    <source>
        <strain evidence="5 6">NZP2235</strain>
    </source>
</reference>
<dbReference type="PANTHER" id="PTHR43140">
    <property type="entry name" value="TYPE-1 RESTRICTION ENZYME ECOKI SPECIFICITY PROTEIN"/>
    <property type="match status" value="1"/>
</dbReference>
<comment type="similarity">
    <text evidence="1">Belongs to the type-I restriction system S methylase family.</text>
</comment>
<gene>
    <name evidence="5" type="ORF">U0R22_003938</name>
</gene>
<keyword evidence="5" id="KW-0255">Endonuclease</keyword>
<dbReference type="GO" id="GO:0004519">
    <property type="term" value="F:endonuclease activity"/>
    <property type="evidence" value="ECO:0007669"/>
    <property type="project" value="UniProtKB-KW"/>
</dbReference>
<evidence type="ECO:0000313" key="5">
    <source>
        <dbReference type="EMBL" id="WQB99745.1"/>
    </source>
</evidence>
<keyword evidence="5" id="KW-0378">Hydrolase</keyword>
<evidence type="ECO:0000256" key="3">
    <source>
        <dbReference type="ARBA" id="ARBA00023125"/>
    </source>
</evidence>
<dbReference type="InterPro" id="IPR000055">
    <property type="entry name" value="Restrct_endonuc_typeI_TRD"/>
</dbReference>
<sequence>MSLPMKDSGVEWLGEVPAHWSVARLATAVREVARAGHQDLPVLSISIHDGISDDELDETERNRKVAHIEDRSKYKRVVPGDIAYNMMRAWQGAFGAVAVEGQVSPAYVVAAPIRPINSNYVELLLRTPMAIEEMRRFSRGIADFRSRLYWEHFRNIRVCFPPIEEQDRIVSRIAKVTSRIDVLVVKKVRFIELLREKRQALITHAVTKGLDPNVPMSDSGVEWLGKIPAHWIVGRLRDFTQSISTGPFGTALSSSDYIEGGVPVINPSHITEFGCLPDQDVTVSEETAIRLAFWRMAPDDVVTARRGELGRSAVITEQEAGWICGTGSLRVRPNTTKATSEYIHALMHSVATRSWLDYQSVGSTMPNLNEALLGSLPVAVPPSLREQRKLVSMLDAARQKVDILIAKTERSIDLLREHRTALITAAVTGKIDLRNAA</sequence>
<protein>
    <submittedName>
        <fullName evidence="5">Restriction endonuclease subunit S</fullName>
    </submittedName>
</protein>
<dbReference type="CDD" id="cd16961">
    <property type="entry name" value="RMtype1_S_TRD-CR_like"/>
    <property type="match status" value="1"/>
</dbReference>
<keyword evidence="2" id="KW-0680">Restriction system</keyword>
<dbReference type="InterPro" id="IPR051212">
    <property type="entry name" value="Type-I_RE_S_subunit"/>
</dbReference>